<dbReference type="InterPro" id="IPR011990">
    <property type="entry name" value="TPR-like_helical_dom_sf"/>
</dbReference>
<evidence type="ECO:0000256" key="1">
    <source>
        <dbReference type="ARBA" id="ARBA00006298"/>
    </source>
</evidence>
<evidence type="ECO:0000313" key="3">
    <source>
        <dbReference type="EMBL" id="GLC57857.1"/>
    </source>
</evidence>
<dbReference type="OrthoDB" id="1874341at2759"/>
<evidence type="ECO:0000313" key="4">
    <source>
        <dbReference type="Proteomes" id="UP001165080"/>
    </source>
</evidence>
<protein>
    <submittedName>
        <fullName evidence="3">Uncharacterized protein</fullName>
    </submittedName>
</protein>
<comment type="caution">
    <text evidence="3">The sequence shown here is derived from an EMBL/GenBank/DDBJ whole genome shotgun (WGS) entry which is preliminary data.</text>
</comment>
<keyword evidence="4" id="KW-1185">Reference proteome</keyword>
<feature type="region of interest" description="Disordered" evidence="2">
    <location>
        <begin position="779"/>
        <end position="808"/>
    </location>
</feature>
<name>A0A9W6BTB9_9CHLO</name>
<gene>
    <name evidence="3" type="primary">PLEST011256</name>
    <name evidence="3" type="ORF">PLESTB_001281700</name>
</gene>
<reference evidence="3 4" key="1">
    <citation type="journal article" date="2023" name="Commun. Biol.">
        <title>Reorganization of the ancestral sex-determining regions during the evolution of trioecy in Pleodorina starrii.</title>
        <authorList>
            <person name="Takahashi K."/>
            <person name="Suzuki S."/>
            <person name="Kawai-Toyooka H."/>
            <person name="Yamamoto K."/>
            <person name="Hamaji T."/>
            <person name="Ootsuki R."/>
            <person name="Yamaguchi H."/>
            <person name="Kawachi M."/>
            <person name="Higashiyama T."/>
            <person name="Nozaki H."/>
        </authorList>
    </citation>
    <scope>NUCLEOTIDE SEQUENCE [LARGE SCALE GENOMIC DNA]</scope>
    <source>
        <strain evidence="3 4">NIES-4479</strain>
    </source>
</reference>
<dbReference type="Pfam" id="PF14559">
    <property type="entry name" value="TPR_19"/>
    <property type="match status" value="1"/>
</dbReference>
<proteinExistence type="inferred from homology"/>
<dbReference type="Proteomes" id="UP001165080">
    <property type="component" value="Unassembled WGS sequence"/>
</dbReference>
<dbReference type="PANTHER" id="PTHR22767:SF3">
    <property type="entry name" value="N-ALPHA-ACETYLTRANSFERASE 25, NATB AUXILIARY SUBUNIT"/>
    <property type="match status" value="1"/>
</dbReference>
<comment type="similarity">
    <text evidence="1">Belongs to the MDM20/NAA25 family.</text>
</comment>
<evidence type="ECO:0000256" key="2">
    <source>
        <dbReference type="SAM" id="MobiDB-lite"/>
    </source>
</evidence>
<feature type="compositionally biased region" description="Pro residues" evidence="2">
    <location>
        <begin position="339"/>
        <end position="349"/>
    </location>
</feature>
<dbReference type="GO" id="GO:0031416">
    <property type="term" value="C:NatB complex"/>
    <property type="evidence" value="ECO:0007669"/>
    <property type="project" value="TreeGrafter"/>
</dbReference>
<feature type="compositionally biased region" description="Low complexity" evidence="2">
    <location>
        <begin position="785"/>
        <end position="795"/>
    </location>
</feature>
<sequence>MSKRPKDPDAFERKVKPIYDALDSRNWKGALKLCQQALQKYPDNELVKVLKAIGLERCGKRDEANQVVDEVLAVSPTDEQVLRLGAMVLRAAGRLPDITRMYEAAAAAVAPRGGELALVLQHEVFGAHVREFNFVKQQQVALKLSKAAAATPAVAVSAPGGGPAVSVERYGWWVVLSILLQARAALRARATGVPAPSGQVPAVALEPEKLMALGEGMVARQAAKDGRLEGYEALMVYVDVLLAQGKVSEALGLVSGPLGASAIRLPAERLQLRAVLSGLSGDLEGAAGLLREGLELNPDDWGALLLLLDCLLPGTAATAATTTKAAAAAATHGSTSPADGPPAPSPSPAPAIFTPQHPLVLISGGLAEQLPPRGVQLPQDGGCTPEAFSRAEAVLQELVGLAGRVSSEEGGGGGGKAMTMRGPDLALVDLACRRHRAATAAAAGGGGAPDGGADTESAVVDAVLSYYRKYGSLVSCAVDLRSYVAQLGPDAAARLAEAIQAEADAAAATAAAADGGNGGGAALSALRRRVCAAQIRDDLGLPRLGSCEEGVQLAGELLELYGTAQPLQIGLDERERGAADELPVLAAAALVSAAALAPSDAAAVPYLLAAYGALADAVRCRPYGAAMRIAAAALAALLGAPAATAAHLNKLDIKHIQLDTLASHLLLPALLAWPHWGPSGGGGGGGSEASTAAAADPVAGSQGQGSQSQSQSQQLLGRALRDSTALFEDHSRDAGETLFTAYGHGMYTKVLEFTAFRERLAASHTLAVVRGEMALAESLRGTGGSSTSSGTSSSSSGGGGGSGGEGVLAPDAMRVAAVAAAARLPPDDLPTAARLRFNWDLSTRPTWLPPCTAGPSAAVAEWWRSRGRGEICGQGYGRCWWSSTSSAESPTCPAAAAWRRCQATEAAHRWLLPHCIAGAVMAAASAAGGGAGQTQPGVLSLREAVERLRGLSAHDGGAASDAASDAAAAATTGCTTVPGSYELRQLDLALYGAALAVQDCLAPPSTSASTAPAAAAAPPPPPMTDVAAAAAACEALRGLTAAVQRLVAAAVAGVTAAAAAAGPWGGVLPGGSLAALSAVLREQMPVAAACVQSWQAALKALRKRRTKTGSGSLEEAAQRLADGVAAAAEALAAAARDCGEALAAAAAAGASAGGGEGAGSARLSAAAAAAQAVAYLREHGAPALSDAAATSLEGLVREQRATLAALSRQAAAVAAALT</sequence>
<dbReference type="PANTHER" id="PTHR22767">
    <property type="entry name" value="N-TERMINAL ACETYLTRANSFERASE-RELATED"/>
    <property type="match status" value="1"/>
</dbReference>
<dbReference type="Pfam" id="PF09797">
    <property type="entry name" value="NatB_MDM20"/>
    <property type="match status" value="1"/>
</dbReference>
<accession>A0A9W6BTB9</accession>
<dbReference type="SUPFAM" id="SSF48452">
    <property type="entry name" value="TPR-like"/>
    <property type="match status" value="1"/>
</dbReference>
<organism evidence="3 4">
    <name type="scientific">Pleodorina starrii</name>
    <dbReference type="NCBI Taxonomy" id="330485"/>
    <lineage>
        <taxon>Eukaryota</taxon>
        <taxon>Viridiplantae</taxon>
        <taxon>Chlorophyta</taxon>
        <taxon>core chlorophytes</taxon>
        <taxon>Chlorophyceae</taxon>
        <taxon>CS clade</taxon>
        <taxon>Chlamydomonadales</taxon>
        <taxon>Volvocaceae</taxon>
        <taxon>Pleodorina</taxon>
    </lineage>
</organism>
<dbReference type="AlphaFoldDB" id="A0A9W6BTB9"/>
<feature type="region of interest" description="Disordered" evidence="2">
    <location>
        <begin position="681"/>
        <end position="715"/>
    </location>
</feature>
<dbReference type="EMBL" id="BRXU01000020">
    <property type="protein sequence ID" value="GLC57857.1"/>
    <property type="molecule type" value="Genomic_DNA"/>
</dbReference>
<feature type="region of interest" description="Disordered" evidence="2">
    <location>
        <begin position="330"/>
        <end position="354"/>
    </location>
</feature>
<dbReference type="Gene3D" id="1.25.40.1040">
    <property type="match status" value="1"/>
</dbReference>
<dbReference type="InterPro" id="IPR019183">
    <property type="entry name" value="NAA25_NatB_aux_su"/>
</dbReference>
<feature type="compositionally biased region" description="Low complexity" evidence="2">
    <location>
        <begin position="688"/>
        <end position="714"/>
    </location>
</feature>
<feature type="compositionally biased region" description="Gly residues" evidence="2">
    <location>
        <begin position="796"/>
        <end position="806"/>
    </location>
</feature>